<feature type="signal peptide" evidence="1">
    <location>
        <begin position="1"/>
        <end position="25"/>
    </location>
</feature>
<dbReference type="EMBL" id="JBEYBR010000015">
    <property type="protein sequence ID" value="MEU2121840.1"/>
    <property type="molecule type" value="Genomic_DNA"/>
</dbReference>
<evidence type="ECO:0000256" key="1">
    <source>
        <dbReference type="SAM" id="SignalP"/>
    </source>
</evidence>
<dbReference type="RefSeq" id="WP_357806728.1">
    <property type="nucleotide sequence ID" value="NZ_JBEYBM010000015.1"/>
</dbReference>
<evidence type="ECO:0000313" key="2">
    <source>
        <dbReference type="EMBL" id="MEU2121840.1"/>
    </source>
</evidence>
<reference evidence="2 3" key="1">
    <citation type="submission" date="2024-06" db="EMBL/GenBank/DDBJ databases">
        <title>The Natural Products Discovery Center: Release of the First 8490 Sequenced Strains for Exploring Actinobacteria Biosynthetic Diversity.</title>
        <authorList>
            <person name="Kalkreuter E."/>
            <person name="Kautsar S.A."/>
            <person name="Yang D."/>
            <person name="Bader C.D."/>
            <person name="Teijaro C.N."/>
            <person name="Fluegel L."/>
            <person name="Davis C.M."/>
            <person name="Simpson J.R."/>
            <person name="Lauterbach L."/>
            <person name="Steele A.D."/>
            <person name="Gui C."/>
            <person name="Meng S."/>
            <person name="Li G."/>
            <person name="Viehrig K."/>
            <person name="Ye F."/>
            <person name="Su P."/>
            <person name="Kiefer A.F."/>
            <person name="Nichols A."/>
            <person name="Cepeda A.J."/>
            <person name="Yan W."/>
            <person name="Fan B."/>
            <person name="Jiang Y."/>
            <person name="Adhikari A."/>
            <person name="Zheng C.-J."/>
            <person name="Schuster L."/>
            <person name="Cowan T.M."/>
            <person name="Smanski M.J."/>
            <person name="Chevrette M.G."/>
            <person name="De Carvalho L.P.S."/>
            <person name="Shen B."/>
        </authorList>
    </citation>
    <scope>NUCLEOTIDE SEQUENCE [LARGE SCALE GENOMIC DNA]</scope>
    <source>
        <strain evidence="2 3">NPDC019434</strain>
    </source>
</reference>
<evidence type="ECO:0008006" key="4">
    <source>
        <dbReference type="Google" id="ProtNLM"/>
    </source>
</evidence>
<keyword evidence="3" id="KW-1185">Reference proteome</keyword>
<name>A0ABV2X7H7_9NOCA</name>
<sequence length="108" mass="11654">MMKHHRLVVAIGTALGALVVPIAAADATPATSYQATSSPCGFREEAGLPTELWWKNCSDQGELIKIHRPSSPDGTYCVPAHKDEWVASFDYENPLGSATKLTLIRKGC</sequence>
<dbReference type="Proteomes" id="UP001550535">
    <property type="component" value="Unassembled WGS sequence"/>
</dbReference>
<evidence type="ECO:0000313" key="3">
    <source>
        <dbReference type="Proteomes" id="UP001550535"/>
    </source>
</evidence>
<proteinExistence type="predicted"/>
<protein>
    <recommendedName>
        <fullName evidence="4">Secreted protein</fullName>
    </recommendedName>
</protein>
<comment type="caution">
    <text evidence="2">The sequence shown here is derived from an EMBL/GenBank/DDBJ whole genome shotgun (WGS) entry which is preliminary data.</text>
</comment>
<gene>
    <name evidence="2" type="ORF">ABZ507_08375</name>
</gene>
<accession>A0ABV2X7H7</accession>
<feature type="chain" id="PRO_5046554216" description="Secreted protein" evidence="1">
    <location>
        <begin position="26"/>
        <end position="108"/>
    </location>
</feature>
<keyword evidence="1" id="KW-0732">Signal</keyword>
<organism evidence="2 3">
    <name type="scientific">Nocardia niwae</name>
    <dbReference type="NCBI Taxonomy" id="626084"/>
    <lineage>
        <taxon>Bacteria</taxon>
        <taxon>Bacillati</taxon>
        <taxon>Actinomycetota</taxon>
        <taxon>Actinomycetes</taxon>
        <taxon>Mycobacteriales</taxon>
        <taxon>Nocardiaceae</taxon>
        <taxon>Nocardia</taxon>
    </lineage>
</organism>